<dbReference type="Pfam" id="PF19700">
    <property type="entry name" value="DUF6198"/>
    <property type="match status" value="1"/>
</dbReference>
<dbReference type="PANTHER" id="PTHR40078">
    <property type="entry name" value="INTEGRAL MEMBRANE PROTEIN-RELATED"/>
    <property type="match status" value="1"/>
</dbReference>
<feature type="transmembrane region" description="Helical" evidence="1">
    <location>
        <begin position="36"/>
        <end position="58"/>
    </location>
</feature>
<organism evidence="2 3">
    <name type="scientific">Viridibacillus arvi</name>
    <dbReference type="NCBI Taxonomy" id="263475"/>
    <lineage>
        <taxon>Bacteria</taxon>
        <taxon>Bacillati</taxon>
        <taxon>Bacillota</taxon>
        <taxon>Bacilli</taxon>
        <taxon>Bacillales</taxon>
        <taxon>Caryophanaceae</taxon>
        <taxon>Viridibacillus</taxon>
    </lineage>
</organism>
<keyword evidence="1" id="KW-1133">Transmembrane helix</keyword>
<dbReference type="InterPro" id="IPR038750">
    <property type="entry name" value="YczE/YyaS-like"/>
</dbReference>
<evidence type="ECO:0008006" key="4">
    <source>
        <dbReference type="Google" id="ProtNLM"/>
    </source>
</evidence>
<dbReference type="EMBL" id="LILB01000005">
    <property type="protein sequence ID" value="KOO49806.1"/>
    <property type="molecule type" value="Genomic_DNA"/>
</dbReference>
<dbReference type="PATRIC" id="fig|263475.3.peg.4463"/>
<keyword evidence="1" id="KW-0472">Membrane</keyword>
<gene>
    <name evidence="2" type="ORF">AMD00_15920</name>
</gene>
<dbReference type="Proteomes" id="UP000036867">
    <property type="component" value="Unassembled WGS sequence"/>
</dbReference>
<sequence length="201" mass="21378">MMGLIVIALGVSLTIKGQTFGVGSWDVLHIGLFKNFGFSIGSWSIITGLIIIGVTAIGTRQLPKIGTFINMVCIGIFIDFFNWLLPDVDHLALQFFSFLIGIILIGLGGGMYISANLGAGPRDSLMLLAVDKLGLSITKARTIMEIAVAVAGWLLGGPVGLGTVLMAFGLGPIVQFSLAYSRKLLLKCIGEEQVTFSELTK</sequence>
<feature type="transmembrane region" description="Helical" evidence="1">
    <location>
        <begin position="91"/>
        <end position="113"/>
    </location>
</feature>
<proteinExistence type="predicted"/>
<keyword evidence="1" id="KW-0812">Transmembrane</keyword>
<accession>A0A0M0LFR8</accession>
<comment type="caution">
    <text evidence="2">The sequence shown here is derived from an EMBL/GenBank/DDBJ whole genome shotgun (WGS) entry which is preliminary data.</text>
</comment>
<feature type="transmembrane region" description="Helical" evidence="1">
    <location>
        <begin position="65"/>
        <end position="85"/>
    </location>
</feature>
<evidence type="ECO:0000256" key="1">
    <source>
        <dbReference type="SAM" id="Phobius"/>
    </source>
</evidence>
<dbReference type="PANTHER" id="PTHR40078:SF1">
    <property type="entry name" value="INTEGRAL MEMBRANE PROTEIN"/>
    <property type="match status" value="1"/>
</dbReference>
<protein>
    <recommendedName>
        <fullName evidence="4">YitT family protein</fullName>
    </recommendedName>
</protein>
<dbReference type="STRING" id="263475.AMD00_15920"/>
<reference evidence="3" key="1">
    <citation type="submission" date="2015-08" db="EMBL/GenBank/DDBJ databases">
        <title>Fjat-10028 dsm 16317.</title>
        <authorList>
            <person name="Liu B."/>
            <person name="Wang J."/>
            <person name="Zhu Y."/>
            <person name="Liu G."/>
            <person name="Chen Q."/>
            <person name="Chen Z."/>
            <person name="Lan J."/>
            <person name="Che J."/>
            <person name="Ge C."/>
            <person name="Shi H."/>
            <person name="Pan Z."/>
            <person name="Liu X."/>
        </authorList>
    </citation>
    <scope>NUCLEOTIDE SEQUENCE [LARGE SCALE GENOMIC DNA]</scope>
    <source>
        <strain evidence="3">DSM 16317</strain>
    </source>
</reference>
<evidence type="ECO:0000313" key="2">
    <source>
        <dbReference type="EMBL" id="KOO49806.1"/>
    </source>
</evidence>
<name>A0A0M0LFR8_9BACL</name>
<dbReference type="AlphaFoldDB" id="A0A0M0LFR8"/>
<evidence type="ECO:0000313" key="3">
    <source>
        <dbReference type="Proteomes" id="UP000036867"/>
    </source>
</evidence>
<keyword evidence="3" id="KW-1185">Reference proteome</keyword>
<dbReference type="OrthoDB" id="154912at2"/>